<protein>
    <submittedName>
        <fullName evidence="1">Uncharacterized protein</fullName>
    </submittedName>
</protein>
<name>A0AAN7Z370_9PEZI</name>
<sequence>MDTYLRLHKQRHTKVNSVSAHDIINILGGLATSESQVEDSADVVLLEDFAKCALILLGELNYVHLDLVFGCRLQMLFNIITSSVKFVTQR</sequence>
<dbReference type="EMBL" id="JAWHQM010000007">
    <property type="protein sequence ID" value="KAK5628097.1"/>
    <property type="molecule type" value="Genomic_DNA"/>
</dbReference>
<gene>
    <name evidence="1" type="ORF">RRF57_003812</name>
</gene>
<reference evidence="1 2" key="1">
    <citation type="submission" date="2023-10" db="EMBL/GenBank/DDBJ databases">
        <title>Draft genome sequence of Xylaria bambusicola isolate GMP-LS, the root and basal stem rot pathogen of sugarcane in Indonesia.</title>
        <authorList>
            <person name="Selvaraj P."/>
            <person name="Muralishankar V."/>
            <person name="Muruganantham S."/>
            <person name="Sp S."/>
            <person name="Haryani S."/>
            <person name="Lau K.J.X."/>
            <person name="Naqvi N.I."/>
        </authorList>
    </citation>
    <scope>NUCLEOTIDE SEQUENCE [LARGE SCALE GENOMIC DNA]</scope>
    <source>
        <strain evidence="1">GMP-LS</strain>
    </source>
</reference>
<proteinExistence type="predicted"/>
<organism evidence="1 2">
    <name type="scientific">Xylaria bambusicola</name>
    <dbReference type="NCBI Taxonomy" id="326684"/>
    <lineage>
        <taxon>Eukaryota</taxon>
        <taxon>Fungi</taxon>
        <taxon>Dikarya</taxon>
        <taxon>Ascomycota</taxon>
        <taxon>Pezizomycotina</taxon>
        <taxon>Sordariomycetes</taxon>
        <taxon>Xylariomycetidae</taxon>
        <taxon>Xylariales</taxon>
        <taxon>Xylariaceae</taxon>
        <taxon>Xylaria</taxon>
    </lineage>
</organism>
<dbReference type="AlphaFoldDB" id="A0AAN7Z370"/>
<dbReference type="Proteomes" id="UP001305414">
    <property type="component" value="Unassembled WGS sequence"/>
</dbReference>
<keyword evidence="2" id="KW-1185">Reference proteome</keyword>
<accession>A0AAN7Z370</accession>
<comment type="caution">
    <text evidence="1">The sequence shown here is derived from an EMBL/GenBank/DDBJ whole genome shotgun (WGS) entry which is preliminary data.</text>
</comment>
<evidence type="ECO:0000313" key="2">
    <source>
        <dbReference type="Proteomes" id="UP001305414"/>
    </source>
</evidence>
<evidence type="ECO:0000313" key="1">
    <source>
        <dbReference type="EMBL" id="KAK5628097.1"/>
    </source>
</evidence>